<proteinExistence type="predicted"/>
<reference evidence="1" key="1">
    <citation type="submission" date="2018-05" db="EMBL/GenBank/DDBJ databases">
        <authorList>
            <person name="Lanie J.A."/>
            <person name="Ng W.-L."/>
            <person name="Kazmierczak K.M."/>
            <person name="Andrzejewski T.M."/>
            <person name="Davidsen T.M."/>
            <person name="Wayne K.J."/>
            <person name="Tettelin H."/>
            <person name="Glass J.I."/>
            <person name="Rusch D."/>
            <person name="Podicherti R."/>
            <person name="Tsui H.-C.T."/>
            <person name="Winkler M.E."/>
        </authorList>
    </citation>
    <scope>NUCLEOTIDE SEQUENCE</scope>
</reference>
<gene>
    <name evidence="1" type="ORF">METZ01_LOCUS81346</name>
</gene>
<name>A0A381UJY5_9ZZZZ</name>
<dbReference type="AlphaFoldDB" id="A0A381UJY5"/>
<accession>A0A381UJY5</accession>
<dbReference type="EMBL" id="UINC01006594">
    <property type="protein sequence ID" value="SVA28492.1"/>
    <property type="molecule type" value="Genomic_DNA"/>
</dbReference>
<protein>
    <submittedName>
        <fullName evidence="1">Uncharacterized protein</fullName>
    </submittedName>
</protein>
<sequence>MGIVTDPFDRQEIIKKYKDRPESIAKAALVICTNHDNSIFKEQTTSNFVTILDIIFHTMIRDTPNYMATRPSLHHLFLRNIRIKGQSVSDLLEGSDISNCEVYFKPVNYLEYQLGIIYDNEPDDIIDRLYKLLFHQT</sequence>
<organism evidence="1">
    <name type="scientific">marine metagenome</name>
    <dbReference type="NCBI Taxonomy" id="408172"/>
    <lineage>
        <taxon>unclassified sequences</taxon>
        <taxon>metagenomes</taxon>
        <taxon>ecological metagenomes</taxon>
    </lineage>
</organism>
<evidence type="ECO:0000313" key="1">
    <source>
        <dbReference type="EMBL" id="SVA28492.1"/>
    </source>
</evidence>